<feature type="region of interest" description="Disordered" evidence="1">
    <location>
        <begin position="59"/>
        <end position="81"/>
    </location>
</feature>
<proteinExistence type="predicted"/>
<protein>
    <submittedName>
        <fullName evidence="2">Uncharacterized protein</fullName>
    </submittedName>
</protein>
<dbReference type="AlphaFoldDB" id="A0AAV9Q7Z2"/>
<sequence>MSTNRPDGLAFTFVDYDINRTGVTNIARAHLMKHRARSKREARSEWISRNQFSPLRWMRPKQKHGEASPAAMNDSLQHTSESTAMLKKPMLRYTAVIDFQKDNVTSVPLTKKPRSVSSQTGASRERPEIQDHEGQVALSERDSSSNDADSSPDESRGRLSPSRSEQQELTSGVAATIDSEREESRPDPEQPRGSPNGGSEFKLSMIEGLRITTLLQEPWEPHWTSDFDEESPNEICSELRSLVERTSIPLMPPDRRLIRYFAFNAGVMFGFDKYQAIVENAYHRRDRASWLDTELPDAEKQYLASRQNGILATTRSRISALANARDSADEDVVAFLFLAVAEYCSGNREIGVMHFKAWREYCEMRRELGIPPCGLPCKTVVWWCVSILVEDDVLLHTILSPATKAKIREEPERLLKYFVTYAERVELKSKPMGNLDLAQGRY</sequence>
<feature type="compositionally biased region" description="Basic and acidic residues" evidence="1">
    <location>
        <begin position="178"/>
        <end position="190"/>
    </location>
</feature>
<accession>A0AAV9Q7Z2</accession>
<keyword evidence="3" id="KW-1185">Reference proteome</keyword>
<feature type="region of interest" description="Disordered" evidence="1">
    <location>
        <begin position="110"/>
        <end position="201"/>
    </location>
</feature>
<gene>
    <name evidence="2" type="ORF">LTR25_004641</name>
</gene>
<dbReference type="EMBL" id="JAXLQG010000007">
    <property type="protein sequence ID" value="KAK5537390.1"/>
    <property type="molecule type" value="Genomic_DNA"/>
</dbReference>
<dbReference type="Proteomes" id="UP001345827">
    <property type="component" value="Unassembled WGS sequence"/>
</dbReference>
<evidence type="ECO:0000313" key="2">
    <source>
        <dbReference type="EMBL" id="KAK5537390.1"/>
    </source>
</evidence>
<name>A0AAV9Q7Z2_9PEZI</name>
<feature type="compositionally biased region" description="Basic and acidic residues" evidence="1">
    <location>
        <begin position="123"/>
        <end position="144"/>
    </location>
</feature>
<evidence type="ECO:0000313" key="3">
    <source>
        <dbReference type="Proteomes" id="UP001345827"/>
    </source>
</evidence>
<evidence type="ECO:0000256" key="1">
    <source>
        <dbReference type="SAM" id="MobiDB-lite"/>
    </source>
</evidence>
<organism evidence="2 3">
    <name type="scientific">Vermiconidia calcicola</name>
    <dbReference type="NCBI Taxonomy" id="1690605"/>
    <lineage>
        <taxon>Eukaryota</taxon>
        <taxon>Fungi</taxon>
        <taxon>Dikarya</taxon>
        <taxon>Ascomycota</taxon>
        <taxon>Pezizomycotina</taxon>
        <taxon>Dothideomycetes</taxon>
        <taxon>Dothideomycetidae</taxon>
        <taxon>Mycosphaerellales</taxon>
        <taxon>Extremaceae</taxon>
        <taxon>Vermiconidia</taxon>
    </lineage>
</organism>
<comment type="caution">
    <text evidence="2">The sequence shown here is derived from an EMBL/GenBank/DDBJ whole genome shotgun (WGS) entry which is preliminary data.</text>
</comment>
<reference evidence="2 3" key="1">
    <citation type="submission" date="2023-06" db="EMBL/GenBank/DDBJ databases">
        <title>Black Yeasts Isolated from many extreme environments.</title>
        <authorList>
            <person name="Coleine C."/>
            <person name="Stajich J.E."/>
            <person name="Selbmann L."/>
        </authorList>
    </citation>
    <scope>NUCLEOTIDE SEQUENCE [LARGE SCALE GENOMIC DNA]</scope>
    <source>
        <strain evidence="2 3">CCFEE 5887</strain>
    </source>
</reference>
<feature type="compositionally biased region" description="Polar residues" evidence="1">
    <location>
        <begin position="161"/>
        <end position="170"/>
    </location>
</feature>